<dbReference type="InterPro" id="IPR029035">
    <property type="entry name" value="DHS-like_NAD/FAD-binding_dom"/>
</dbReference>
<name>A0A5E9PL35_9GAMM</name>
<comment type="caution">
    <text evidence="1">The sequence shown here is derived from an EMBL/GenBank/DDBJ whole genome shotgun (WGS) entry which is preliminary data.</text>
</comment>
<dbReference type="Pfam" id="PF13289">
    <property type="entry name" value="SIR2_2"/>
    <property type="match status" value="1"/>
</dbReference>
<proteinExistence type="predicted"/>
<organism evidence="1 2">
    <name type="scientific">Acinetobacter seifertii</name>
    <dbReference type="NCBI Taxonomy" id="1530123"/>
    <lineage>
        <taxon>Bacteria</taxon>
        <taxon>Pseudomonadati</taxon>
        <taxon>Pseudomonadota</taxon>
        <taxon>Gammaproteobacteria</taxon>
        <taxon>Moraxellales</taxon>
        <taxon>Moraxellaceae</taxon>
        <taxon>Acinetobacter</taxon>
        <taxon>Acinetobacter calcoaceticus/baumannii complex</taxon>
    </lineage>
</organism>
<sequence>MRFTATGPNIPNELIDAQKRGELLFFCGAGVSVPAGLPSFEKLTRNVAEKLYALDSNDNEISKLLFNKEFDRTFTALKRIYGDEIVDSILLNELKLPKGPLLVNHENLLKLSVNEENKPFIITTNFDLLFEKVNKKIRSFVPPYLPDIQSKEPLSGIVYLHGKWINPKKNELNNLIISSQNFGSAYLSHGWATRFLSNLLTRRTVVLIGYSGDDTLVRYLLEGLNSERTNANNIYAFERGEQGYIETKWSQLGATGISYPDHNDLWNTIAEWAKYAGDEQTWDKYINQLSQQSPKDLEPFERGIITNYISTVDGAYKFMGLSPTPCSEWIYVFDKKIRLGQVEEIKNTNGEKLVIDPIDLYRTDTDPSRSELESLKEPLRYKIGQDYISIQTDENGTTLTEGLANIQYGNLWNVQSRIHALAIWFSKVAEQPAAIWWAQKQTNLHPEIINQVKKRIIDTPEVFQESDLIFWTQNITTHIDKNKFPVQTNWYDIKRVLERDSHSLSDLYLNYLKDTLTPILCMHSEYNLDKTYIPTKNNEQYLFSKFEIDFPEYGSENIKIHDDNLHNVIKILSEKFTQYINLVNNLKDESIKVLFHSLYFPPINFENPLEPPRSVHKKIGNLILWMCDLIKKISVFNEESLIEIVELWPKNDDLIFNRLRLFIWVNSKSIHKWNIDEDIILLSEDFFWSRYIESDIIHFISNQWDSLKEESRSLIEYKIINYRKKYDHETDERFIDYKNYQVGRLLNVISHTKVGLSPHANQDLIKIKNADNWQENVKQESLKAGIQSGWISTNTSFDELYSITDSTVFFEKVELLESDRSILFERKKPFIGFIEKNLSESLNKLLEELGRNNNREKYWIQFFENIPSDANSDNLIAIGNAVLKLPKEIVFTCRFPLTRWLEGGFIDACKNQQDLFWKMWDFIFNTFNLIGPEANSSAFGETLKHGRKVEKSRKTLEHATNSPIGQLVDAVFNVYDAWNLNPHEFQNEALWRLELALKSKGEGSYHAISMIIYRFDFMYENYETWSKYHLIPIFNTNNKNSEAAWESFFYIRYRPSNQLILTLKPFFIDLFESDLEWTKSEKFKNNLASLLIQFCYFSYPRQKLFTNLEVRRILRKFDSDMLSHSLWILLDIVNKENSWLGFGRFFFKNIWPKENICQTSKTSERLLALAIETSEHFTDIVKSIEPYLRKIEPTSIFLYQLTDNEDKYLLTTRYPQEVLLLLDRVIGQRIESYDNSLAKILEKIANQKPVLKNSIAWQRLYKISINHF</sequence>
<dbReference type="AlphaFoldDB" id="A0A5E9PL35"/>
<gene>
    <name evidence="1" type="ORF">E2R16_04615</name>
</gene>
<evidence type="ECO:0000313" key="1">
    <source>
        <dbReference type="EMBL" id="TEU29003.1"/>
    </source>
</evidence>
<dbReference type="Gene3D" id="3.40.50.1220">
    <property type="entry name" value="TPP-binding domain"/>
    <property type="match status" value="1"/>
</dbReference>
<dbReference type="EMBL" id="SNSA01000002">
    <property type="protein sequence ID" value="TEU29003.1"/>
    <property type="molecule type" value="Genomic_DNA"/>
</dbReference>
<reference evidence="1 2" key="1">
    <citation type="submission" date="2019-03" db="EMBL/GenBank/DDBJ databases">
        <title>Draft genome sequence of an environmental Acinetobacter seifertii from Brazil.</title>
        <authorList>
            <person name="Furlan J.P.R."/>
            <person name="Stehling E.G."/>
        </authorList>
    </citation>
    <scope>NUCLEOTIDE SEQUENCE [LARGE SCALE GENOMIC DNA]</scope>
    <source>
        <strain evidence="1 2">SAb133</strain>
    </source>
</reference>
<protein>
    <submittedName>
        <fullName evidence="1">Uncharacterized protein</fullName>
    </submittedName>
</protein>
<dbReference type="Proteomes" id="UP000297445">
    <property type="component" value="Unassembled WGS sequence"/>
</dbReference>
<dbReference type="RefSeq" id="WP_134261937.1">
    <property type="nucleotide sequence ID" value="NZ_SNSA01000002.1"/>
</dbReference>
<accession>A0A5E9PL35</accession>
<dbReference type="SUPFAM" id="SSF52467">
    <property type="entry name" value="DHS-like NAD/FAD-binding domain"/>
    <property type="match status" value="1"/>
</dbReference>
<evidence type="ECO:0000313" key="2">
    <source>
        <dbReference type="Proteomes" id="UP000297445"/>
    </source>
</evidence>